<reference evidence="1 2" key="1">
    <citation type="submission" date="2021-06" db="EMBL/GenBank/DDBJ databases">
        <title>Caerostris extrusa draft genome.</title>
        <authorList>
            <person name="Kono N."/>
            <person name="Arakawa K."/>
        </authorList>
    </citation>
    <scope>NUCLEOTIDE SEQUENCE [LARGE SCALE GENOMIC DNA]</scope>
</reference>
<organism evidence="1 2">
    <name type="scientific">Caerostris extrusa</name>
    <name type="common">Bark spider</name>
    <name type="synonym">Caerostris bankana</name>
    <dbReference type="NCBI Taxonomy" id="172846"/>
    <lineage>
        <taxon>Eukaryota</taxon>
        <taxon>Metazoa</taxon>
        <taxon>Ecdysozoa</taxon>
        <taxon>Arthropoda</taxon>
        <taxon>Chelicerata</taxon>
        <taxon>Arachnida</taxon>
        <taxon>Araneae</taxon>
        <taxon>Araneomorphae</taxon>
        <taxon>Entelegynae</taxon>
        <taxon>Araneoidea</taxon>
        <taxon>Araneidae</taxon>
        <taxon>Caerostris</taxon>
    </lineage>
</organism>
<comment type="caution">
    <text evidence="1">The sequence shown here is derived from an EMBL/GenBank/DDBJ whole genome shotgun (WGS) entry which is preliminary data.</text>
</comment>
<dbReference type="Proteomes" id="UP001054945">
    <property type="component" value="Unassembled WGS sequence"/>
</dbReference>
<dbReference type="AlphaFoldDB" id="A0AAV4WTA1"/>
<name>A0AAV4WTA1_CAEEX</name>
<keyword evidence="2" id="KW-1185">Reference proteome</keyword>
<dbReference type="EMBL" id="BPLR01016664">
    <property type="protein sequence ID" value="GIY85543.1"/>
    <property type="molecule type" value="Genomic_DNA"/>
</dbReference>
<evidence type="ECO:0000313" key="2">
    <source>
        <dbReference type="Proteomes" id="UP001054945"/>
    </source>
</evidence>
<sequence>MPVLIITISDFAAIYLPPISPHTHTFFYIELNKHKEMASWKNSGPAHSSAIASGDAVSVFLRLMSRITLSIWCPGNFLWCVVCSRRGVALIKMECRLFDVLAPKVEVS</sequence>
<gene>
    <name evidence="1" type="ORF">CEXT_509221</name>
</gene>
<evidence type="ECO:0000313" key="1">
    <source>
        <dbReference type="EMBL" id="GIY85543.1"/>
    </source>
</evidence>
<proteinExistence type="predicted"/>
<protein>
    <submittedName>
        <fullName evidence="1">Uncharacterized protein</fullName>
    </submittedName>
</protein>
<accession>A0AAV4WTA1</accession>